<proteinExistence type="predicted"/>
<protein>
    <submittedName>
        <fullName evidence="3">DUF1269 domain-containing protein</fullName>
    </submittedName>
</protein>
<dbReference type="Proteomes" id="UP000283000">
    <property type="component" value="Chromosome"/>
</dbReference>
<evidence type="ECO:0000313" key="4">
    <source>
        <dbReference type="Proteomes" id="UP000283000"/>
    </source>
</evidence>
<reference evidence="3 4" key="1">
    <citation type="submission" date="2017-12" db="EMBL/GenBank/DDBJ databases">
        <authorList>
            <person name="Levesque S."/>
        </authorList>
    </citation>
    <scope>NUCLEOTIDE SEQUENCE [LARGE SCALE GENOMIC DNA]</scope>
    <source>
        <strain evidence="3 4">SMQ-1417</strain>
    </source>
</reference>
<accession>A0A3T0DAH1</accession>
<keyword evidence="2" id="KW-1133">Transmembrane helix</keyword>
<dbReference type="AlphaFoldDB" id="A0A3T0DAH1"/>
<dbReference type="EMBL" id="CP025330">
    <property type="protein sequence ID" value="AZT92083.1"/>
    <property type="molecule type" value="Genomic_DNA"/>
</dbReference>
<name>A0A3T0DAH1_BREAU</name>
<organism evidence="3 4">
    <name type="scientific">Brevibacterium aurantiacum</name>
    <dbReference type="NCBI Taxonomy" id="273384"/>
    <lineage>
        <taxon>Bacteria</taxon>
        <taxon>Bacillati</taxon>
        <taxon>Actinomycetota</taxon>
        <taxon>Actinomycetes</taxon>
        <taxon>Micrococcales</taxon>
        <taxon>Brevibacteriaceae</taxon>
        <taxon>Brevibacterium</taxon>
    </lineage>
</organism>
<feature type="region of interest" description="Disordered" evidence="1">
    <location>
        <begin position="167"/>
        <end position="197"/>
    </location>
</feature>
<evidence type="ECO:0000256" key="2">
    <source>
        <dbReference type="SAM" id="Phobius"/>
    </source>
</evidence>
<evidence type="ECO:0000256" key="1">
    <source>
        <dbReference type="SAM" id="MobiDB-lite"/>
    </source>
</evidence>
<gene>
    <name evidence="3" type="ORF">CXR23_02100</name>
</gene>
<sequence length="197" mass="20838">MSDKTVILITWEDSSKAYEAFSRFRTLASPALTVTASAVVERDDNGQLKVTDENANDLGLGTFGGGSLGALLGIIGGPLGVLLGFAGGALIGSTIDVSKDMAGDDILTTFSRSLPPGRTGIVAEVEETDPSRLDDFVAESGGELKRRSEEELLGEIAVAEEAAEAASRAAREQSRSARKTLRKEERAERIQKIKAKL</sequence>
<reference evidence="3 4" key="2">
    <citation type="submission" date="2019-01" db="EMBL/GenBank/DDBJ databases">
        <title>Comparative genomic analysis of Brevibacterium aurantiacum sheds light on its evolution and its adaptation to smear-ripened cheeses.</title>
        <authorList>
            <person name="Moineau S."/>
        </authorList>
    </citation>
    <scope>NUCLEOTIDE SEQUENCE [LARGE SCALE GENOMIC DNA]</scope>
    <source>
        <strain evidence="3 4">SMQ-1417</strain>
    </source>
</reference>
<feature type="compositionally biased region" description="Basic and acidic residues" evidence="1">
    <location>
        <begin position="182"/>
        <end position="191"/>
    </location>
</feature>
<feature type="transmembrane region" description="Helical" evidence="2">
    <location>
        <begin position="68"/>
        <end position="91"/>
    </location>
</feature>
<evidence type="ECO:0000313" key="3">
    <source>
        <dbReference type="EMBL" id="AZT92083.1"/>
    </source>
</evidence>
<keyword evidence="2" id="KW-0812">Transmembrane</keyword>
<dbReference type="RefSeq" id="WP_127362670.1">
    <property type="nucleotide sequence ID" value="NZ_CP025330.1"/>
</dbReference>
<keyword evidence="2" id="KW-0472">Membrane</keyword>